<dbReference type="SUPFAM" id="SSF69318">
    <property type="entry name" value="Integrin alpha N-terminal domain"/>
    <property type="match status" value="1"/>
</dbReference>
<dbReference type="InterPro" id="IPR013517">
    <property type="entry name" value="FG-GAP"/>
</dbReference>
<proteinExistence type="predicted"/>
<keyword evidence="5" id="KW-1185">Reference proteome</keyword>
<evidence type="ECO:0000313" key="4">
    <source>
        <dbReference type="EMBL" id="MPY37288.1"/>
    </source>
</evidence>
<dbReference type="Pfam" id="PF13517">
    <property type="entry name" value="FG-GAP_3"/>
    <property type="match status" value="1"/>
</dbReference>
<organism evidence="4 5">
    <name type="scientific">Streptomyces adustus</name>
    <dbReference type="NCBI Taxonomy" id="1609272"/>
    <lineage>
        <taxon>Bacteria</taxon>
        <taxon>Bacillati</taxon>
        <taxon>Actinomycetota</taxon>
        <taxon>Actinomycetes</taxon>
        <taxon>Kitasatosporales</taxon>
        <taxon>Streptomycetaceae</taxon>
        <taxon>Streptomyces</taxon>
    </lineage>
</organism>
<dbReference type="InterPro" id="IPR025965">
    <property type="entry name" value="FlgD/Vpr_Ig-like"/>
</dbReference>
<reference evidence="4 5" key="1">
    <citation type="submission" date="2019-07" db="EMBL/GenBank/DDBJ databases">
        <title>New species of Amycolatopsis and Streptomyces.</title>
        <authorList>
            <person name="Duangmal K."/>
            <person name="Teo W.F.A."/>
            <person name="Lipun K."/>
        </authorList>
    </citation>
    <scope>NUCLEOTIDE SEQUENCE [LARGE SCALE GENOMIC DNA]</scope>
    <source>
        <strain evidence="4 5">NBRC 109810</strain>
    </source>
</reference>
<gene>
    <name evidence="4" type="ORF">FNH09_40605</name>
</gene>
<evidence type="ECO:0000313" key="5">
    <source>
        <dbReference type="Proteomes" id="UP000325849"/>
    </source>
</evidence>
<dbReference type="InterPro" id="IPR028994">
    <property type="entry name" value="Integrin_alpha_N"/>
</dbReference>
<feature type="domain" description="FlgD/Vpr Ig-like" evidence="3">
    <location>
        <begin position="692"/>
        <end position="751"/>
    </location>
</feature>
<keyword evidence="1" id="KW-0732">Signal</keyword>
<name>A0A5N8VTC0_9ACTN</name>
<dbReference type="RefSeq" id="WP_152894884.1">
    <property type="nucleotide sequence ID" value="NZ_VJZD01000296.1"/>
</dbReference>
<dbReference type="EMBL" id="VJZD01000296">
    <property type="protein sequence ID" value="MPY37288.1"/>
    <property type="molecule type" value="Genomic_DNA"/>
</dbReference>
<accession>A0A5N8VTC0</accession>
<dbReference type="AlphaFoldDB" id="A0A5N8VTC0"/>
<comment type="caution">
    <text evidence="4">The sequence shown here is derived from an EMBL/GenBank/DDBJ whole genome shotgun (WGS) entry which is preliminary data.</text>
</comment>
<dbReference type="PANTHER" id="PTHR44103">
    <property type="entry name" value="PROPROTEIN CONVERTASE P"/>
    <property type="match status" value="1"/>
</dbReference>
<feature type="region of interest" description="Disordered" evidence="2">
    <location>
        <begin position="410"/>
        <end position="433"/>
    </location>
</feature>
<sequence>MGRRALVRGGIAVATSFTLAVGLGPFVMDAHADAATEVVIPASTSLTPATHLFGAGPSGFLRYEPGRGHVWTTYTGEDTVVDASATEVDGMPEFGAGSDVVARYDAGTRTVKLRDMAAGGTGTTIPLPDGHTYRGTLGRTVVTTGWRDGRLMWHLLDLQDDGTVGDREVAGVPDGTSSNVLVASGDSPVADAHGMVVQYWTDSGTLSGWLDADKGTLTVLPYNPTVTTSGRVVLTPTHLVSWDGNNTVSVYSRDDLTKAVSTVPLENDGATHLLGMVGDQILVSRYDSALGAEDGTLPVWRVDALAPDGSTTRSVLARSQSLSYAVPTPDGGLLVPGSRADTADWGVNLVRAGTDGSPVVRKVAASVLDPQADPVQALTLDNGRLTVTEHDRDLGRTYLYSRTIGTGGDTLTVGSRTDRGVVTDPGPHIEGTGDGRTVIWNEWSTQGDRVPRVVQPTGTLPGTAIDPRSNYVRVWDTKGRYAAMATEYTAKAGSETRVVDLDTGGTTLASAQHGRAMWGTTLWVWEGGDVVTPVDVRTGAKGESVSFGSKCSLEDLEAVGHWLLWTCSGSGPNESQGVYDTVTRTKLTLTQGDWETAKLGDGFVVMDVDGELKVIDVRGGAPVTHTVGTVSAGQPWDVDPYTGLIAYVDDQENTHLVPSGVPVSALSQLDSSVAGSVDVKGGAGLWSPRWWLSKPVASWTLVLKNKATGTTVRTLSGGTGQGVLPPSWNGKDTAGKLVANGAYTWTLTATPADGRGATLTRTGALKVTGATPVRRDFATADGFGEVLTLNGSGALTYQYGTGTGTLTGKKTGSGWPTSAVFVPYGDLGGDRCNDVLVRYATGALRAYRPACGAAVTPSTAYTSLGTSGWTQYDVLTSPGDVSGDGRADLIARQASTGDVYLYKATSAGKLSARTKIASKWTGYKKIVGAGDLNGDGHGDLLVQDKSNELWRYDGTATGKFKSRVKVFNDWGASYNVIVGVGDITGDGRADIVARDTSGALYRHNGNGKGSFGGRTRLATGWQSYKGVF</sequence>
<dbReference type="Gene3D" id="2.130.10.130">
    <property type="entry name" value="Integrin alpha, N-terminal"/>
    <property type="match status" value="1"/>
</dbReference>
<dbReference type="OrthoDB" id="3275941at2"/>
<dbReference type="Gene3D" id="2.60.40.4070">
    <property type="match status" value="1"/>
</dbReference>
<dbReference type="Proteomes" id="UP000325849">
    <property type="component" value="Unassembled WGS sequence"/>
</dbReference>
<dbReference type="PANTHER" id="PTHR44103:SF1">
    <property type="entry name" value="PROPROTEIN CONVERTASE P"/>
    <property type="match status" value="1"/>
</dbReference>
<evidence type="ECO:0000259" key="3">
    <source>
        <dbReference type="Pfam" id="PF13860"/>
    </source>
</evidence>
<evidence type="ECO:0000256" key="2">
    <source>
        <dbReference type="SAM" id="MobiDB-lite"/>
    </source>
</evidence>
<dbReference type="Pfam" id="PF13860">
    <property type="entry name" value="FlgD_ig"/>
    <property type="match status" value="1"/>
</dbReference>
<protein>
    <submittedName>
        <fullName evidence="4">VCBS repeat-containing protein</fullName>
    </submittedName>
</protein>
<evidence type="ECO:0000256" key="1">
    <source>
        <dbReference type="ARBA" id="ARBA00022729"/>
    </source>
</evidence>